<reference evidence="3" key="1">
    <citation type="submission" date="2015-06" db="UniProtKB">
        <authorList>
            <consortium name="EnsemblPlants"/>
        </authorList>
    </citation>
    <scope>IDENTIFICATION</scope>
</reference>
<dbReference type="GO" id="GO:0098542">
    <property type="term" value="P:defense response to other organism"/>
    <property type="evidence" value="ECO:0007669"/>
    <property type="project" value="TreeGrafter"/>
</dbReference>
<evidence type="ECO:0000256" key="1">
    <source>
        <dbReference type="SAM" id="MobiDB-lite"/>
    </source>
</evidence>
<evidence type="ECO:0000313" key="3">
    <source>
        <dbReference type="EnsemblPlants" id="EMT07688"/>
    </source>
</evidence>
<dbReference type="PANTHER" id="PTHR23155">
    <property type="entry name" value="DISEASE RESISTANCE PROTEIN RP"/>
    <property type="match status" value="1"/>
</dbReference>
<dbReference type="AlphaFoldDB" id="M8BXL7"/>
<dbReference type="Gene3D" id="3.40.50.300">
    <property type="entry name" value="P-loop containing nucleotide triphosphate hydrolases"/>
    <property type="match status" value="1"/>
</dbReference>
<sequence>MKGYLLISTVDVSRRGCIEEEVVHENLLFLLKDTESALLVVANFSHCRYKHLMLAEGTSSIYTAEVDAGDHNTPLIGIQGAVRKLLRWSSAYREDSGDRNIISIVGPAGAGKTALAMEVYHQLQTGSGEGYFQCCATAKVPSMRDVPDIWKFLVHILSQIDESAAQSGTQFTGSLDELDQLGLKIKQRLRDKRYLIVLDDLWAKPVWDVMNDIFPRSTYSQIIITTRIPDTAYSISSNVHEVQPLNNLHSERLLLRKAGLENGYLPDNLKQSCNEILRRCEGIPFFLSGNAEWASEQQQEVQKISSICSLEKAPQLVKKSEELFSPSYDSLSYGSKLLLLYMSMFPHGHIFDKDSLIRKCVAQGLVDYSGDGPLASDLVRLAEKNIVELCILNVIKSADCKLTAQVEMKQWQVNYFMLQFLASKAADKGLACTSSTIASVAPAAGEGKKVQWLYLHRPDAELPTQLRNFDLSHCRSLLVSGAASEIPFDKLIHLAVLDLEGWQCFKDMQQNVGTSVSEPEEHRSQSAPSRDQKFE</sequence>
<dbReference type="EnsemblPlants" id="EMT07688">
    <property type="protein sequence ID" value="EMT07688"/>
    <property type="gene ID" value="F775_15841"/>
</dbReference>
<name>M8BXL7_AEGTA</name>
<dbReference type="PANTHER" id="PTHR23155:SF957">
    <property type="entry name" value="OS11G0606800 PROTEIN"/>
    <property type="match status" value="1"/>
</dbReference>
<feature type="domain" description="NB-ARC" evidence="2">
    <location>
        <begin position="96"/>
        <end position="257"/>
    </location>
</feature>
<dbReference type="SUPFAM" id="SSF52540">
    <property type="entry name" value="P-loop containing nucleoside triphosphate hydrolases"/>
    <property type="match status" value="1"/>
</dbReference>
<proteinExistence type="predicted"/>
<dbReference type="InterPro" id="IPR027417">
    <property type="entry name" value="P-loop_NTPase"/>
</dbReference>
<accession>M8BXL7</accession>
<evidence type="ECO:0000259" key="2">
    <source>
        <dbReference type="Pfam" id="PF00931"/>
    </source>
</evidence>
<feature type="compositionally biased region" description="Basic and acidic residues" evidence="1">
    <location>
        <begin position="519"/>
        <end position="535"/>
    </location>
</feature>
<dbReference type="InterPro" id="IPR002182">
    <property type="entry name" value="NB-ARC"/>
</dbReference>
<dbReference type="Pfam" id="PF00931">
    <property type="entry name" value="NB-ARC"/>
    <property type="match status" value="1"/>
</dbReference>
<feature type="region of interest" description="Disordered" evidence="1">
    <location>
        <begin position="513"/>
        <end position="535"/>
    </location>
</feature>
<dbReference type="GO" id="GO:0043531">
    <property type="term" value="F:ADP binding"/>
    <property type="evidence" value="ECO:0007669"/>
    <property type="project" value="InterPro"/>
</dbReference>
<protein>
    <submittedName>
        <fullName evidence="3">Disease resistance protein RPP13</fullName>
    </submittedName>
</protein>
<dbReference type="InterPro" id="IPR044974">
    <property type="entry name" value="Disease_R_plants"/>
</dbReference>
<dbReference type="PRINTS" id="PR00364">
    <property type="entry name" value="DISEASERSIST"/>
</dbReference>
<organism evidence="3">
    <name type="scientific">Aegilops tauschii</name>
    <name type="common">Tausch's goatgrass</name>
    <name type="synonym">Aegilops squarrosa</name>
    <dbReference type="NCBI Taxonomy" id="37682"/>
    <lineage>
        <taxon>Eukaryota</taxon>
        <taxon>Viridiplantae</taxon>
        <taxon>Streptophyta</taxon>
        <taxon>Embryophyta</taxon>
        <taxon>Tracheophyta</taxon>
        <taxon>Spermatophyta</taxon>
        <taxon>Magnoliopsida</taxon>
        <taxon>Liliopsida</taxon>
        <taxon>Poales</taxon>
        <taxon>Poaceae</taxon>
        <taxon>BOP clade</taxon>
        <taxon>Pooideae</taxon>
        <taxon>Triticodae</taxon>
        <taxon>Triticeae</taxon>
        <taxon>Triticinae</taxon>
        <taxon>Aegilops</taxon>
    </lineage>
</organism>